<protein>
    <submittedName>
        <fullName evidence="1">Uncharacterized protein</fullName>
    </submittedName>
</protein>
<proteinExistence type="predicted"/>
<dbReference type="OrthoDB" id="2599765at2"/>
<organism evidence="1 2">
    <name type="scientific">Natranaerovirga hydrolytica</name>
    <dbReference type="NCBI Taxonomy" id="680378"/>
    <lineage>
        <taxon>Bacteria</taxon>
        <taxon>Bacillati</taxon>
        <taxon>Bacillota</taxon>
        <taxon>Clostridia</taxon>
        <taxon>Lachnospirales</taxon>
        <taxon>Natranaerovirgaceae</taxon>
        <taxon>Natranaerovirga</taxon>
    </lineage>
</organism>
<sequence length="269" mass="30792">MHQKVNRIIQKIAASIAIILGALSLFENGTVTKIPLQDNNNHINWTKLEKELKWENREPRLSEFLVDYMVTDGELFFEFFKDDVTMLLPTNIASKGDDIYTIQKGDKVGTFNWLNNYHPATKNWLIAKFVDVTGNGVEELCIKLNLGSGTGVSVTGIHIVDLETMEELHILDPEEYPSLKTEDAMKISDLLQREKEKDSNIHWRDNEIRVNWEQINFKINENGDITLTLGLRDYEQFLSGEVVGYITGKYSYNGATFELTDLAYNPVIN</sequence>
<evidence type="ECO:0000313" key="2">
    <source>
        <dbReference type="Proteomes" id="UP000294545"/>
    </source>
</evidence>
<dbReference type="AlphaFoldDB" id="A0A4R1N5Y1"/>
<gene>
    <name evidence="1" type="ORF">EDC19_0444</name>
</gene>
<keyword evidence="2" id="KW-1185">Reference proteome</keyword>
<dbReference type="RefSeq" id="WP_132279859.1">
    <property type="nucleotide sequence ID" value="NZ_SMGQ01000011.1"/>
</dbReference>
<reference evidence="1 2" key="1">
    <citation type="submission" date="2019-03" db="EMBL/GenBank/DDBJ databases">
        <title>Genomic Encyclopedia of Type Strains, Phase IV (KMG-IV): sequencing the most valuable type-strain genomes for metagenomic binning, comparative biology and taxonomic classification.</title>
        <authorList>
            <person name="Goeker M."/>
        </authorList>
    </citation>
    <scope>NUCLEOTIDE SEQUENCE [LARGE SCALE GENOMIC DNA]</scope>
    <source>
        <strain evidence="1 2">DSM 24176</strain>
    </source>
</reference>
<evidence type="ECO:0000313" key="1">
    <source>
        <dbReference type="EMBL" id="TCK98033.1"/>
    </source>
</evidence>
<accession>A0A4R1N5Y1</accession>
<dbReference type="Proteomes" id="UP000294545">
    <property type="component" value="Unassembled WGS sequence"/>
</dbReference>
<name>A0A4R1N5Y1_9FIRM</name>
<dbReference type="EMBL" id="SMGQ01000011">
    <property type="protein sequence ID" value="TCK98033.1"/>
    <property type="molecule type" value="Genomic_DNA"/>
</dbReference>
<comment type="caution">
    <text evidence="1">The sequence shown here is derived from an EMBL/GenBank/DDBJ whole genome shotgun (WGS) entry which is preliminary data.</text>
</comment>